<reference evidence="3" key="1">
    <citation type="journal article" date="2017" name="Nat. Microbiol.">
        <title>Global analysis of biosynthetic gene clusters reveals vast potential of secondary metabolite production in Penicillium species.</title>
        <authorList>
            <person name="Nielsen J.C."/>
            <person name="Grijseels S."/>
            <person name="Prigent S."/>
            <person name="Ji B."/>
            <person name="Dainat J."/>
            <person name="Nielsen K.F."/>
            <person name="Frisvad J.C."/>
            <person name="Workman M."/>
            <person name="Nielsen J."/>
        </authorList>
    </citation>
    <scope>NUCLEOTIDE SEQUENCE [LARGE SCALE GENOMIC DNA]</scope>
    <source>
        <strain evidence="3">IBT 11843</strain>
    </source>
</reference>
<evidence type="ECO:0000256" key="1">
    <source>
        <dbReference type="SAM" id="MobiDB-lite"/>
    </source>
</evidence>
<dbReference type="AlphaFoldDB" id="A0A1V6NZP6"/>
<feature type="region of interest" description="Disordered" evidence="1">
    <location>
        <begin position="1"/>
        <end position="53"/>
    </location>
</feature>
<comment type="caution">
    <text evidence="2">The sequence shown here is derived from an EMBL/GenBank/DDBJ whole genome shotgun (WGS) entry which is preliminary data.</text>
</comment>
<dbReference type="Proteomes" id="UP000191522">
    <property type="component" value="Unassembled WGS sequence"/>
</dbReference>
<evidence type="ECO:0000313" key="2">
    <source>
        <dbReference type="EMBL" id="OQD70120.1"/>
    </source>
</evidence>
<proteinExistence type="predicted"/>
<gene>
    <name evidence="2" type="ORF">PENDEC_c026G00067</name>
</gene>
<feature type="compositionally biased region" description="Pro residues" evidence="1">
    <location>
        <begin position="99"/>
        <end position="111"/>
    </location>
</feature>
<feature type="compositionally biased region" description="Polar residues" evidence="1">
    <location>
        <begin position="80"/>
        <end position="97"/>
    </location>
</feature>
<dbReference type="OrthoDB" id="10624658at2759"/>
<feature type="compositionally biased region" description="Low complexity" evidence="1">
    <location>
        <begin position="27"/>
        <end position="40"/>
    </location>
</feature>
<name>A0A1V6NZP6_PENDC</name>
<dbReference type="EMBL" id="MDYL01000026">
    <property type="protein sequence ID" value="OQD70120.1"/>
    <property type="molecule type" value="Genomic_DNA"/>
</dbReference>
<feature type="region of interest" description="Disordered" evidence="1">
    <location>
        <begin position="80"/>
        <end position="116"/>
    </location>
</feature>
<protein>
    <submittedName>
        <fullName evidence="2">Uncharacterized protein</fullName>
    </submittedName>
</protein>
<keyword evidence="3" id="KW-1185">Reference proteome</keyword>
<feature type="compositionally biased region" description="Basic and acidic residues" evidence="1">
    <location>
        <begin position="16"/>
        <end position="25"/>
    </location>
</feature>
<organism evidence="2 3">
    <name type="scientific">Penicillium decumbens</name>
    <dbReference type="NCBI Taxonomy" id="69771"/>
    <lineage>
        <taxon>Eukaryota</taxon>
        <taxon>Fungi</taxon>
        <taxon>Dikarya</taxon>
        <taxon>Ascomycota</taxon>
        <taxon>Pezizomycotina</taxon>
        <taxon>Eurotiomycetes</taxon>
        <taxon>Eurotiomycetidae</taxon>
        <taxon>Eurotiales</taxon>
        <taxon>Aspergillaceae</taxon>
        <taxon>Penicillium</taxon>
    </lineage>
</organism>
<evidence type="ECO:0000313" key="3">
    <source>
        <dbReference type="Proteomes" id="UP000191522"/>
    </source>
</evidence>
<accession>A0A1V6NZP6</accession>
<sequence>MTNIIPSVHRYQPPSEQDHQRRSSEKISIYSRSTSLISSSEGDEHEHDHTGLLAHNAQHTRNFSNCFQEDQDQNQFLLSDDYTQTQDENEKSTSIITQPIPPSNLPAPAPRQKPTRYYSGAKWGAQTAYQWEMQGHKQGHNTGARDVEFME</sequence>